<dbReference type="EMBL" id="CP052909">
    <property type="protein sequence ID" value="QNJ97577.1"/>
    <property type="molecule type" value="Genomic_DNA"/>
</dbReference>
<name>A0A7G8PTB1_9FLAO</name>
<gene>
    <name evidence="1" type="ORF">ALE3EI_1004</name>
</gene>
<evidence type="ECO:0000313" key="2">
    <source>
        <dbReference type="Proteomes" id="UP000515514"/>
    </source>
</evidence>
<evidence type="ECO:0008006" key="3">
    <source>
        <dbReference type="Google" id="ProtNLM"/>
    </source>
</evidence>
<sequence>MAHHKLILDDDLNEDYSLIAIHCSEESYKVAYLLNRFASLKLKRKPVDLEYSSKGMDVTFPVFEFEHTMFYTTYNLVANKCKSSQLHTSSSGLFSEDFSDRSVVTYLIPEYKKVDYFLKIQSDFEVIPLRKLISEINEIKQVISAYSLDLDQIKSKNNLIFD</sequence>
<proteinExistence type="predicted"/>
<dbReference type="NCBIfam" id="NF033205">
    <property type="entry name" value="IPExxxVDY"/>
    <property type="match status" value="1"/>
</dbReference>
<protein>
    <recommendedName>
        <fullName evidence="3">IPExxxVDY family protein</fullName>
    </recommendedName>
</protein>
<dbReference type="RefSeq" id="WP_186991537.1">
    <property type="nucleotide sequence ID" value="NZ_CP052909.1"/>
</dbReference>
<reference evidence="1 2" key="1">
    <citation type="submission" date="2020-04" db="EMBL/GenBank/DDBJ databases">
        <title>Genome sequence of Altibacter aquimarinus strain ALE3EI.</title>
        <authorList>
            <person name="Oh H.-M."/>
            <person name="Jang D."/>
        </authorList>
    </citation>
    <scope>NUCLEOTIDE SEQUENCE [LARGE SCALE GENOMIC DNA]</scope>
    <source>
        <strain evidence="1 2">ALE3EI</strain>
    </source>
</reference>
<dbReference type="KEGG" id="alti:ALE3EI_1004"/>
<organism evidence="1 2">
    <name type="scientific">Constantimarinum furrinae</name>
    <dbReference type="NCBI Taxonomy" id="2562285"/>
    <lineage>
        <taxon>Bacteria</taxon>
        <taxon>Pseudomonadati</taxon>
        <taxon>Bacteroidota</taxon>
        <taxon>Flavobacteriia</taxon>
        <taxon>Flavobacteriales</taxon>
        <taxon>Flavobacteriaceae</taxon>
        <taxon>Altibacter/Constantimarinum group</taxon>
        <taxon>Constantimarinum</taxon>
    </lineage>
</organism>
<dbReference type="AlphaFoldDB" id="A0A7G8PTB1"/>
<dbReference type="InterPro" id="IPR047690">
    <property type="entry name" value="IPExxxVDY_fam"/>
</dbReference>
<keyword evidence="2" id="KW-1185">Reference proteome</keyword>
<dbReference type="Proteomes" id="UP000515514">
    <property type="component" value="Chromosome"/>
</dbReference>
<evidence type="ECO:0000313" key="1">
    <source>
        <dbReference type="EMBL" id="QNJ97577.1"/>
    </source>
</evidence>
<accession>A0A7G8PTB1</accession>